<dbReference type="GO" id="GO:0005654">
    <property type="term" value="C:nucleoplasm"/>
    <property type="evidence" value="ECO:0007669"/>
    <property type="project" value="UniProtKB-SubCell"/>
</dbReference>
<evidence type="ECO:0000256" key="11">
    <source>
        <dbReference type="ARBA" id="ARBA00023306"/>
    </source>
</evidence>
<dbReference type="Pfam" id="PF05485">
    <property type="entry name" value="THAP"/>
    <property type="match status" value="1"/>
</dbReference>
<dbReference type="GO" id="GO:0043565">
    <property type="term" value="F:sequence-specific DNA binding"/>
    <property type="evidence" value="ECO:0007669"/>
    <property type="project" value="InterPro"/>
</dbReference>
<gene>
    <name evidence="15" type="ORF">HPB48_012083</name>
</gene>
<dbReference type="EMBL" id="JABSTR010000004">
    <property type="protein sequence ID" value="KAH9367149.1"/>
    <property type="molecule type" value="Genomic_DNA"/>
</dbReference>
<dbReference type="SUPFAM" id="SSF57716">
    <property type="entry name" value="Glucocorticoid receptor-like (DNA-binding domain)"/>
    <property type="match status" value="1"/>
</dbReference>
<keyword evidence="16" id="KW-1185">Reference proteome</keyword>
<dbReference type="Gene3D" id="6.20.210.20">
    <property type="entry name" value="THAP domain"/>
    <property type="match status" value="1"/>
</dbReference>
<keyword evidence="5" id="KW-0862">Zinc</keyword>
<keyword evidence="4 12" id="KW-0863">Zinc-finger</keyword>
<evidence type="ECO:0000256" key="12">
    <source>
        <dbReference type="PROSITE-ProRule" id="PRU00309"/>
    </source>
</evidence>
<organism evidence="15 16">
    <name type="scientific">Haemaphysalis longicornis</name>
    <name type="common">Bush tick</name>
    <dbReference type="NCBI Taxonomy" id="44386"/>
    <lineage>
        <taxon>Eukaryota</taxon>
        <taxon>Metazoa</taxon>
        <taxon>Ecdysozoa</taxon>
        <taxon>Arthropoda</taxon>
        <taxon>Chelicerata</taxon>
        <taxon>Arachnida</taxon>
        <taxon>Acari</taxon>
        <taxon>Parasitiformes</taxon>
        <taxon>Ixodida</taxon>
        <taxon>Ixodoidea</taxon>
        <taxon>Ixodidae</taxon>
        <taxon>Haemaphysalinae</taxon>
        <taxon>Haemaphysalis</taxon>
    </lineage>
</organism>
<dbReference type="InterPro" id="IPR038441">
    <property type="entry name" value="THAP_Znf_sf"/>
</dbReference>
<keyword evidence="7" id="KW-0175">Coiled coil</keyword>
<proteinExistence type="inferred from homology"/>
<evidence type="ECO:0000256" key="3">
    <source>
        <dbReference type="ARBA" id="ARBA00022723"/>
    </source>
</evidence>
<evidence type="ECO:0000256" key="4">
    <source>
        <dbReference type="ARBA" id="ARBA00022771"/>
    </source>
</evidence>
<evidence type="ECO:0000256" key="9">
    <source>
        <dbReference type="ARBA" id="ARBA00023163"/>
    </source>
</evidence>
<feature type="region of interest" description="Disordered" evidence="13">
    <location>
        <begin position="310"/>
        <end position="359"/>
    </location>
</feature>
<name>A0A9J6FVH5_HAELO</name>
<evidence type="ECO:0000259" key="14">
    <source>
        <dbReference type="PROSITE" id="PS50950"/>
    </source>
</evidence>
<evidence type="ECO:0000256" key="6">
    <source>
        <dbReference type="ARBA" id="ARBA00023015"/>
    </source>
</evidence>
<comment type="caution">
    <text evidence="15">The sequence shown here is derived from an EMBL/GenBank/DDBJ whole genome shotgun (WGS) entry which is preliminary data.</text>
</comment>
<keyword evidence="6" id="KW-0805">Transcription regulation</keyword>
<dbReference type="OrthoDB" id="6418547at2759"/>
<dbReference type="GO" id="GO:0008270">
    <property type="term" value="F:zinc ion binding"/>
    <property type="evidence" value="ECO:0007669"/>
    <property type="project" value="UniProtKB-KW"/>
</dbReference>
<dbReference type="InterPro" id="IPR026516">
    <property type="entry name" value="THAP1/10"/>
</dbReference>
<comment type="similarity">
    <text evidence="2">Belongs to the THAP1 family.</text>
</comment>
<dbReference type="Proteomes" id="UP000821853">
    <property type="component" value="Chromosome 2"/>
</dbReference>
<feature type="compositionally biased region" description="Low complexity" evidence="13">
    <location>
        <begin position="310"/>
        <end position="324"/>
    </location>
</feature>
<dbReference type="AlphaFoldDB" id="A0A9J6FVH5"/>
<evidence type="ECO:0000256" key="10">
    <source>
        <dbReference type="ARBA" id="ARBA00023242"/>
    </source>
</evidence>
<dbReference type="PANTHER" id="PTHR46600">
    <property type="entry name" value="THAP DOMAIN-CONTAINING"/>
    <property type="match status" value="1"/>
</dbReference>
<keyword evidence="11" id="KW-0131">Cell cycle</keyword>
<keyword evidence="10" id="KW-0539">Nucleus</keyword>
<comment type="subcellular location">
    <subcellularLocation>
        <location evidence="1">Nucleus</location>
        <location evidence="1">Nucleoplasm</location>
    </subcellularLocation>
</comment>
<dbReference type="PROSITE" id="PS50950">
    <property type="entry name" value="ZF_THAP"/>
    <property type="match status" value="1"/>
</dbReference>
<accession>A0A9J6FVH5</accession>
<sequence>MPKTCCVPGCRSGYRGTSEKVSLFCLPSDADKREQWKRAIPRQEAGGFSFDSQHVRVCEKHFATEDVVWNDTFLVKGDVVSLRREKPKLRPDAVPRRFDGLPAYLSKPKPRSRSTRVQPATKRRRLSSPDAIAEEILPCSSTEASQTAVTSAAETACQTEEVVCPISELLAVKGQLRSTTQRLRRSQMKLAKMTALASRHKRQLTDTQKLSAREKLILDQCLMKANAKSPTAVRRSPRLTLSSRIPLPPETRIQGYVTLLTEKQTELRALDAKIQAQLSDEAFQADYATAWDYEHSICEIRARVHIARSSPSAVSGPSSSAAGGHTQDRRLQADSSTRAMDNDLVPHTPIEGMSDPTATLSPQQVTYSVRGLLSIFPVWSRAHVTIASPST</sequence>
<evidence type="ECO:0000256" key="7">
    <source>
        <dbReference type="ARBA" id="ARBA00023054"/>
    </source>
</evidence>
<dbReference type="SMART" id="SM00980">
    <property type="entry name" value="THAP"/>
    <property type="match status" value="1"/>
</dbReference>
<dbReference type="InterPro" id="IPR006612">
    <property type="entry name" value="THAP_Znf"/>
</dbReference>
<evidence type="ECO:0000256" key="1">
    <source>
        <dbReference type="ARBA" id="ARBA00004642"/>
    </source>
</evidence>
<keyword evidence="9" id="KW-0804">Transcription</keyword>
<evidence type="ECO:0000256" key="5">
    <source>
        <dbReference type="ARBA" id="ARBA00022833"/>
    </source>
</evidence>
<evidence type="ECO:0000313" key="15">
    <source>
        <dbReference type="EMBL" id="KAH9367149.1"/>
    </source>
</evidence>
<evidence type="ECO:0000313" key="16">
    <source>
        <dbReference type="Proteomes" id="UP000821853"/>
    </source>
</evidence>
<feature type="domain" description="THAP-type" evidence="14">
    <location>
        <begin position="1"/>
        <end position="98"/>
    </location>
</feature>
<evidence type="ECO:0000256" key="8">
    <source>
        <dbReference type="ARBA" id="ARBA00023125"/>
    </source>
</evidence>
<keyword evidence="8 12" id="KW-0238">DNA-binding</keyword>
<reference evidence="15 16" key="1">
    <citation type="journal article" date="2020" name="Cell">
        <title>Large-Scale Comparative Analyses of Tick Genomes Elucidate Their Genetic Diversity and Vector Capacities.</title>
        <authorList>
            <consortium name="Tick Genome and Microbiome Consortium (TIGMIC)"/>
            <person name="Jia N."/>
            <person name="Wang J."/>
            <person name="Shi W."/>
            <person name="Du L."/>
            <person name="Sun Y."/>
            <person name="Zhan W."/>
            <person name="Jiang J.F."/>
            <person name="Wang Q."/>
            <person name="Zhang B."/>
            <person name="Ji P."/>
            <person name="Bell-Sakyi L."/>
            <person name="Cui X.M."/>
            <person name="Yuan T.T."/>
            <person name="Jiang B.G."/>
            <person name="Yang W.F."/>
            <person name="Lam T.T."/>
            <person name="Chang Q.C."/>
            <person name="Ding S.J."/>
            <person name="Wang X.J."/>
            <person name="Zhu J.G."/>
            <person name="Ruan X.D."/>
            <person name="Zhao L."/>
            <person name="Wei J.T."/>
            <person name="Ye R.Z."/>
            <person name="Que T.C."/>
            <person name="Du C.H."/>
            <person name="Zhou Y.H."/>
            <person name="Cheng J.X."/>
            <person name="Dai P.F."/>
            <person name="Guo W.B."/>
            <person name="Han X.H."/>
            <person name="Huang E.J."/>
            <person name="Li L.F."/>
            <person name="Wei W."/>
            <person name="Gao Y.C."/>
            <person name="Liu J.Z."/>
            <person name="Shao H.Z."/>
            <person name="Wang X."/>
            <person name="Wang C.C."/>
            <person name="Yang T.C."/>
            <person name="Huo Q.B."/>
            <person name="Li W."/>
            <person name="Chen H.Y."/>
            <person name="Chen S.E."/>
            <person name="Zhou L.G."/>
            <person name="Ni X.B."/>
            <person name="Tian J.H."/>
            <person name="Sheng Y."/>
            <person name="Liu T."/>
            <person name="Pan Y.S."/>
            <person name="Xia L.Y."/>
            <person name="Li J."/>
            <person name="Zhao F."/>
            <person name="Cao W.C."/>
        </authorList>
    </citation>
    <scope>NUCLEOTIDE SEQUENCE [LARGE SCALE GENOMIC DNA]</scope>
    <source>
        <strain evidence="15">HaeL-2018</strain>
    </source>
</reference>
<evidence type="ECO:0000256" key="13">
    <source>
        <dbReference type="SAM" id="MobiDB-lite"/>
    </source>
</evidence>
<dbReference type="PANTHER" id="PTHR46600:SF1">
    <property type="entry name" value="THAP DOMAIN-CONTAINING PROTEIN 1"/>
    <property type="match status" value="1"/>
</dbReference>
<protein>
    <recommendedName>
        <fullName evidence="14">THAP-type domain-containing protein</fullName>
    </recommendedName>
</protein>
<feature type="region of interest" description="Disordered" evidence="13">
    <location>
        <begin position="91"/>
        <end position="127"/>
    </location>
</feature>
<keyword evidence="3" id="KW-0479">Metal-binding</keyword>
<evidence type="ECO:0000256" key="2">
    <source>
        <dbReference type="ARBA" id="ARBA00006177"/>
    </source>
</evidence>
<dbReference type="VEuPathDB" id="VectorBase:HLOH_057571"/>